<dbReference type="PANTHER" id="PTHR39087">
    <property type="entry name" value="UPF0104 MEMBRANE PROTEIN MJ1595"/>
    <property type="match status" value="1"/>
</dbReference>
<evidence type="ECO:0000256" key="1">
    <source>
        <dbReference type="ARBA" id="ARBA00004651"/>
    </source>
</evidence>
<evidence type="ECO:0000256" key="4">
    <source>
        <dbReference type="ARBA" id="ARBA00022989"/>
    </source>
</evidence>
<feature type="compositionally biased region" description="Pro residues" evidence="6">
    <location>
        <begin position="388"/>
        <end position="408"/>
    </location>
</feature>
<feature type="transmembrane region" description="Helical" evidence="7">
    <location>
        <begin position="46"/>
        <end position="70"/>
    </location>
</feature>
<dbReference type="AlphaFoldDB" id="A0A919RCR1"/>
<evidence type="ECO:0000256" key="7">
    <source>
        <dbReference type="SAM" id="Phobius"/>
    </source>
</evidence>
<feature type="transmembrane region" description="Helical" evidence="7">
    <location>
        <begin position="90"/>
        <end position="111"/>
    </location>
</feature>
<keyword evidence="4 7" id="KW-1133">Transmembrane helix</keyword>
<evidence type="ECO:0000313" key="9">
    <source>
        <dbReference type="Proteomes" id="UP000606172"/>
    </source>
</evidence>
<comment type="subcellular location">
    <subcellularLocation>
        <location evidence="1">Cell membrane</location>
        <topology evidence="1">Multi-pass membrane protein</topology>
    </subcellularLocation>
</comment>
<dbReference type="GO" id="GO:0005886">
    <property type="term" value="C:plasma membrane"/>
    <property type="evidence" value="ECO:0007669"/>
    <property type="project" value="UniProtKB-SubCell"/>
</dbReference>
<feature type="transmembrane region" description="Helical" evidence="7">
    <location>
        <begin position="6"/>
        <end position="25"/>
    </location>
</feature>
<gene>
    <name evidence="8" type="ORF">Ssi02_17290</name>
</gene>
<keyword evidence="9" id="KW-1185">Reference proteome</keyword>
<feature type="region of interest" description="Disordered" evidence="6">
    <location>
        <begin position="344"/>
        <end position="431"/>
    </location>
</feature>
<feature type="compositionally biased region" description="Low complexity" evidence="6">
    <location>
        <begin position="355"/>
        <end position="387"/>
    </location>
</feature>
<comment type="caution">
    <text evidence="8">The sequence shown here is derived from an EMBL/GenBank/DDBJ whole genome shotgun (WGS) entry which is preliminary data.</text>
</comment>
<keyword evidence="3 7" id="KW-0812">Transmembrane</keyword>
<feature type="transmembrane region" description="Helical" evidence="7">
    <location>
        <begin position="163"/>
        <end position="184"/>
    </location>
</feature>
<accession>A0A919RCR1</accession>
<evidence type="ECO:0000256" key="6">
    <source>
        <dbReference type="SAM" id="MobiDB-lite"/>
    </source>
</evidence>
<feature type="transmembrane region" description="Helical" evidence="7">
    <location>
        <begin position="237"/>
        <end position="257"/>
    </location>
</feature>
<dbReference type="Proteomes" id="UP000606172">
    <property type="component" value="Unassembled WGS sequence"/>
</dbReference>
<reference evidence="8" key="1">
    <citation type="submission" date="2021-01" db="EMBL/GenBank/DDBJ databases">
        <title>Whole genome shotgun sequence of Sinosporangium siamense NBRC 109515.</title>
        <authorList>
            <person name="Komaki H."/>
            <person name="Tamura T."/>
        </authorList>
    </citation>
    <scope>NUCLEOTIDE SEQUENCE</scope>
    <source>
        <strain evidence="8">NBRC 109515</strain>
    </source>
</reference>
<organism evidence="8 9">
    <name type="scientific">Sinosporangium siamense</name>
    <dbReference type="NCBI Taxonomy" id="1367973"/>
    <lineage>
        <taxon>Bacteria</taxon>
        <taxon>Bacillati</taxon>
        <taxon>Actinomycetota</taxon>
        <taxon>Actinomycetes</taxon>
        <taxon>Streptosporangiales</taxon>
        <taxon>Streptosporangiaceae</taxon>
        <taxon>Sinosporangium</taxon>
    </lineage>
</organism>
<dbReference type="PANTHER" id="PTHR39087:SF2">
    <property type="entry name" value="UPF0104 MEMBRANE PROTEIN MJ1595"/>
    <property type="match status" value="1"/>
</dbReference>
<sequence>MKNRWLQIGLSVASLALAAILVVFLPSIVKLLTGRDVSWSQIAAEFAGISPGMIGLMAAVWLASLIAYTFVLTASLPGLNHAQALTLNAAGSAVSNLLPFGGAAGMAMTVAMTRGWGFQIRSVVVSMLVSGVWNTLFRFILPAVGIVALLSAGEVPNPAVARAGWVGAVSILVLVAVVAVALYWTRAAELLGRGLDALMRLLPARLRRSPNAASAALERLRADTADVVRRRWPGLSLGMIAFLGLQWLILVCCLHAAGVYPGLAQSIAVFALSRVLTTAVVTPSGTGIMEAGTSALLIAFGAAPEGAIAAALLFGFWTYTIEIPFGGLALGAWALLRKRDRATAAGSPSRGESLPSDAAPSDTAPSDTAPSDPASPGTPPSDALSPDAPSPDSRPPDTPPSNTSPPGAPSAGTPSRAGRKDTGSGQPRTRA</sequence>
<feature type="transmembrane region" description="Helical" evidence="7">
    <location>
        <begin position="123"/>
        <end position="151"/>
    </location>
</feature>
<evidence type="ECO:0000313" key="8">
    <source>
        <dbReference type="EMBL" id="GII91498.1"/>
    </source>
</evidence>
<feature type="transmembrane region" description="Helical" evidence="7">
    <location>
        <begin position="319"/>
        <end position="336"/>
    </location>
</feature>
<dbReference type="EMBL" id="BOOW01000010">
    <property type="protein sequence ID" value="GII91498.1"/>
    <property type="molecule type" value="Genomic_DNA"/>
</dbReference>
<protein>
    <submittedName>
        <fullName evidence="8">Uncharacterized protein</fullName>
    </submittedName>
</protein>
<proteinExistence type="predicted"/>
<dbReference type="RefSeq" id="WP_204023076.1">
    <property type="nucleotide sequence ID" value="NZ_BOOW01000010.1"/>
</dbReference>
<evidence type="ECO:0000256" key="2">
    <source>
        <dbReference type="ARBA" id="ARBA00022475"/>
    </source>
</evidence>
<evidence type="ECO:0000256" key="5">
    <source>
        <dbReference type="ARBA" id="ARBA00023136"/>
    </source>
</evidence>
<dbReference type="InterPro" id="IPR022791">
    <property type="entry name" value="L-PG_synthase/AglD"/>
</dbReference>
<evidence type="ECO:0000256" key="3">
    <source>
        <dbReference type="ARBA" id="ARBA00022692"/>
    </source>
</evidence>
<dbReference type="Pfam" id="PF03706">
    <property type="entry name" value="LPG_synthase_TM"/>
    <property type="match status" value="1"/>
</dbReference>
<name>A0A919RCR1_9ACTN</name>
<keyword evidence="2" id="KW-1003">Cell membrane</keyword>
<keyword evidence="5 7" id="KW-0472">Membrane</keyword>